<dbReference type="EMBL" id="VIKR01000007">
    <property type="protein sequence ID" value="TQV71092.1"/>
    <property type="molecule type" value="Genomic_DNA"/>
</dbReference>
<accession>A0A545T1K5</accession>
<name>A0A545T1K5_9GAMM</name>
<proteinExistence type="predicted"/>
<gene>
    <name evidence="2" type="ORF">FLL45_22455</name>
</gene>
<reference evidence="2 3" key="1">
    <citation type="submission" date="2019-06" db="EMBL/GenBank/DDBJ databases">
        <title>Draft genome of Aliikangiella marina GYP-15.</title>
        <authorList>
            <person name="Wang G."/>
        </authorList>
    </citation>
    <scope>NUCLEOTIDE SEQUENCE [LARGE SCALE GENOMIC DNA]</scope>
    <source>
        <strain evidence="2 3">GYP-15</strain>
    </source>
</reference>
<comment type="caution">
    <text evidence="2">The sequence shown here is derived from an EMBL/GenBank/DDBJ whole genome shotgun (WGS) entry which is preliminary data.</text>
</comment>
<dbReference type="Proteomes" id="UP000317839">
    <property type="component" value="Unassembled WGS sequence"/>
</dbReference>
<organism evidence="2 3">
    <name type="scientific">Aliikangiella marina</name>
    <dbReference type="NCBI Taxonomy" id="1712262"/>
    <lineage>
        <taxon>Bacteria</taxon>
        <taxon>Pseudomonadati</taxon>
        <taxon>Pseudomonadota</taxon>
        <taxon>Gammaproteobacteria</taxon>
        <taxon>Oceanospirillales</taxon>
        <taxon>Pleioneaceae</taxon>
        <taxon>Aliikangiella</taxon>
    </lineage>
</organism>
<sequence length="144" mass="16220">MKFFRLFLFIVLTVTLFMPSPADASSSSNFKLGLGYDLDGGITAQYRGYSFFINGDALAIDWRLENFTNDKKSLHVYIDLGGFIENYDGNDSTRDDRVGLRAPVGITLGITRELQAYIQAVPNYDFNNDEGFEVDGAIGIRYRF</sequence>
<feature type="signal peptide" evidence="1">
    <location>
        <begin position="1"/>
        <end position="24"/>
    </location>
</feature>
<feature type="chain" id="PRO_5021895797" description="Porin family protein" evidence="1">
    <location>
        <begin position="25"/>
        <end position="144"/>
    </location>
</feature>
<dbReference type="AlphaFoldDB" id="A0A545T1K5"/>
<evidence type="ECO:0000256" key="1">
    <source>
        <dbReference type="SAM" id="SignalP"/>
    </source>
</evidence>
<protein>
    <recommendedName>
        <fullName evidence="4">Porin family protein</fullName>
    </recommendedName>
</protein>
<keyword evidence="1" id="KW-0732">Signal</keyword>
<evidence type="ECO:0008006" key="4">
    <source>
        <dbReference type="Google" id="ProtNLM"/>
    </source>
</evidence>
<dbReference type="OrthoDB" id="5733495at2"/>
<keyword evidence="3" id="KW-1185">Reference proteome</keyword>
<evidence type="ECO:0000313" key="3">
    <source>
        <dbReference type="Proteomes" id="UP000317839"/>
    </source>
</evidence>
<dbReference type="RefSeq" id="WP_142944309.1">
    <property type="nucleotide sequence ID" value="NZ_VIKR01000007.1"/>
</dbReference>
<evidence type="ECO:0000313" key="2">
    <source>
        <dbReference type="EMBL" id="TQV71092.1"/>
    </source>
</evidence>